<evidence type="ECO:0000313" key="2">
    <source>
        <dbReference type="EMBL" id="AFR10477.1"/>
    </source>
</evidence>
<accession>J7LII9</accession>
<name>J7LII9_NOCAA</name>
<dbReference type="KEGG" id="nal:B005_2948"/>
<dbReference type="STRING" id="1205910.B005_2948"/>
<dbReference type="EMBL" id="CP003788">
    <property type="protein sequence ID" value="AFR10477.1"/>
    <property type="molecule type" value="Genomic_DNA"/>
</dbReference>
<dbReference type="Proteomes" id="UP000003779">
    <property type="component" value="Chromosome"/>
</dbReference>
<evidence type="ECO:0000313" key="3">
    <source>
        <dbReference type="Proteomes" id="UP000003779"/>
    </source>
</evidence>
<sequence>MGYGRPATVPAVHSGSLCTSRTVEGRTANPATRPPGHRGLR</sequence>
<evidence type="ECO:0000256" key="1">
    <source>
        <dbReference type="SAM" id="MobiDB-lite"/>
    </source>
</evidence>
<reference evidence="3" key="2">
    <citation type="submission" date="2012-08" db="EMBL/GenBank/DDBJ databases">
        <title>Whole-genome sequence of Nocardiopsis alba strain ATCC BAA-2165 associated with honeybees.</title>
        <authorList>
            <person name="Qiao J."/>
            <person name="Chen L."/>
            <person name="Li Y."/>
            <person name="Wang J."/>
            <person name="Zhang W."/>
            <person name="Chen S."/>
        </authorList>
    </citation>
    <scope>NUCLEOTIDE SEQUENCE [LARGE SCALE GENOMIC DNA]</scope>
    <source>
        <strain evidence="3">ATCC BAA-2165 / BE74</strain>
    </source>
</reference>
<organism evidence="2 3">
    <name type="scientific">Nocardiopsis alba (strain ATCC BAA-2165 / BE74)</name>
    <dbReference type="NCBI Taxonomy" id="1205910"/>
    <lineage>
        <taxon>Bacteria</taxon>
        <taxon>Bacillati</taxon>
        <taxon>Actinomycetota</taxon>
        <taxon>Actinomycetes</taxon>
        <taxon>Streptosporangiales</taxon>
        <taxon>Nocardiopsidaceae</taxon>
        <taxon>Nocardiopsis</taxon>
    </lineage>
</organism>
<feature type="region of interest" description="Disordered" evidence="1">
    <location>
        <begin position="1"/>
        <end position="41"/>
    </location>
</feature>
<dbReference type="AlphaFoldDB" id="J7LII9"/>
<reference evidence="2 3" key="1">
    <citation type="journal article" date="2012" name="J. Bacteriol.">
        <title>Whole-Genome Sequence of Nocardiopsis alba Strain ATCC BAA-2165, Associated with Honeybees.</title>
        <authorList>
            <person name="Qiao J."/>
            <person name="Chen L."/>
            <person name="Li Y."/>
            <person name="Wang J."/>
            <person name="Zhang W."/>
            <person name="Chen S."/>
        </authorList>
    </citation>
    <scope>NUCLEOTIDE SEQUENCE [LARGE SCALE GENOMIC DNA]</scope>
    <source>
        <strain evidence="3">ATCC BAA-2165 / BE74</strain>
    </source>
</reference>
<protein>
    <submittedName>
        <fullName evidence="2">Uncharacterized protein</fullName>
    </submittedName>
</protein>
<proteinExistence type="predicted"/>
<dbReference type="HOGENOM" id="CLU_3273449_0_0_11"/>
<gene>
    <name evidence="2" type="ordered locus">B005_2948</name>
</gene>